<organism evidence="1 2">
    <name type="scientific">Saccharolobus islandicus (strain L.D.8.5 / Lassen #2)</name>
    <name type="common">Sulfolobus islandicus</name>
    <dbReference type="NCBI Taxonomy" id="425944"/>
    <lineage>
        <taxon>Archaea</taxon>
        <taxon>Thermoproteota</taxon>
        <taxon>Thermoprotei</taxon>
        <taxon>Sulfolobales</taxon>
        <taxon>Sulfolobaceae</taxon>
        <taxon>Saccharolobus</taxon>
    </lineage>
</organism>
<dbReference type="PANTHER" id="PTHR33293">
    <property type="entry name" value="INSERTION ELEMENT IS1 1 PROTEIN INSB-RELATED"/>
    <property type="match status" value="1"/>
</dbReference>
<dbReference type="PANTHER" id="PTHR33293:SF1">
    <property type="entry name" value="INSERTION ELEMENT IS1 1 PROTEIN INSB-RELATED"/>
    <property type="match status" value="1"/>
</dbReference>
<dbReference type="HOGENOM" id="CLU_076276_1_3_2"/>
<protein>
    <submittedName>
        <fullName evidence="1">Conserved hypothetical insertion element protein</fullName>
    </submittedName>
</protein>
<dbReference type="KEGG" id="sii:LD85_2621"/>
<reference evidence="2" key="1">
    <citation type="journal article" date="2009" name="Proc. Natl. Acad. Sci. U.S.A.">
        <title>Biogeography of the Sulfolobus islandicus pan-genome.</title>
        <authorList>
            <person name="Reno M.L."/>
            <person name="Held N.L."/>
            <person name="Fields C.J."/>
            <person name="Burke P.V."/>
            <person name="Whitaker R.J."/>
        </authorList>
    </citation>
    <scope>NUCLEOTIDE SEQUENCE [LARGE SCALE GENOMIC DNA]</scope>
    <source>
        <strain evidence="2">L.D.8.5 / Lassen #2</strain>
    </source>
</reference>
<name>D2PG99_SACI9</name>
<dbReference type="SUPFAM" id="SSF46689">
    <property type="entry name" value="Homeodomain-like"/>
    <property type="match status" value="1"/>
</dbReference>
<dbReference type="EMBL" id="CP001731">
    <property type="protein sequence ID" value="ADB88239.1"/>
    <property type="molecule type" value="Genomic_DNA"/>
</dbReference>
<proteinExistence type="predicted"/>
<dbReference type="InterPro" id="IPR036388">
    <property type="entry name" value="WH-like_DNA-bd_sf"/>
</dbReference>
<dbReference type="Proteomes" id="UP000001404">
    <property type="component" value="Chromosome"/>
</dbReference>
<evidence type="ECO:0000313" key="1">
    <source>
        <dbReference type="EMBL" id="ADB88239.1"/>
    </source>
</evidence>
<dbReference type="AlphaFoldDB" id="D2PG99"/>
<dbReference type="Gene3D" id="1.10.10.10">
    <property type="entry name" value="Winged helix-like DNA-binding domain superfamily/Winged helix DNA-binding domain"/>
    <property type="match status" value="1"/>
</dbReference>
<dbReference type="InterPro" id="IPR051354">
    <property type="entry name" value="Transposase_27_IS1"/>
</dbReference>
<dbReference type="InterPro" id="IPR009057">
    <property type="entry name" value="Homeodomain-like_sf"/>
</dbReference>
<dbReference type="Pfam" id="PF13384">
    <property type="entry name" value="HTH_23"/>
    <property type="match status" value="1"/>
</dbReference>
<accession>D2PG99</accession>
<evidence type="ECO:0000313" key="2">
    <source>
        <dbReference type="Proteomes" id="UP000001404"/>
    </source>
</evidence>
<gene>
    <name evidence="1" type="ordered locus">LD85_2621</name>
</gene>
<sequence>MVKCGKPLGRQRYLCKDSDKYFLADAFYHHHSKKLREEALRLYANGMSIRAISSVLNVHRGTVFTWIKRYGGQKHEKLVEL</sequence>